<dbReference type="RefSeq" id="WP_096833521.1">
    <property type="nucleotide sequence ID" value="NZ_JAKCUX010000004.1"/>
</dbReference>
<evidence type="ECO:0000256" key="3">
    <source>
        <dbReference type="ARBA" id="ARBA00022475"/>
    </source>
</evidence>
<keyword evidence="9" id="KW-0645">Protease</keyword>
<dbReference type="Proteomes" id="UP000217648">
    <property type="component" value="Unassembled WGS sequence"/>
</dbReference>
<feature type="transmembrane region" description="Helical" evidence="10">
    <location>
        <begin position="172"/>
        <end position="191"/>
    </location>
</feature>
<comment type="function">
    <text evidence="9">Plays an essential role in type IV pili and type II pseudopili formation by proteolytically removing the leader sequence from substrate proteins and subsequently monomethylating the alpha-amino group of the newly exposed N-terminal phenylalanine.</text>
</comment>
<comment type="catalytic activity">
    <reaction evidence="9">
        <text>Typically cleaves a -Gly-|-Phe- bond to release an N-terminal, basic peptide of 5-8 residues from type IV prepilin, and then N-methylates the new N-terminal amino group, the methyl donor being S-adenosyl-L-methionine.</text>
        <dbReference type="EC" id="3.4.23.43"/>
    </reaction>
</comment>
<keyword evidence="7 10" id="KW-0472">Membrane</keyword>
<keyword evidence="9" id="KW-0378">Hydrolase</keyword>
<evidence type="ECO:0000259" key="12">
    <source>
        <dbReference type="Pfam" id="PF06750"/>
    </source>
</evidence>
<dbReference type="GO" id="GO:0004190">
    <property type="term" value="F:aspartic-type endopeptidase activity"/>
    <property type="evidence" value="ECO:0007669"/>
    <property type="project" value="UniProtKB-EC"/>
</dbReference>
<proteinExistence type="inferred from homology"/>
<feature type="transmembrane region" description="Helical" evidence="10">
    <location>
        <begin position="147"/>
        <end position="166"/>
    </location>
</feature>
<keyword evidence="9" id="KW-0489">Methyltransferase</keyword>
<dbReference type="GO" id="GO:0006465">
    <property type="term" value="P:signal peptide processing"/>
    <property type="evidence" value="ECO:0007669"/>
    <property type="project" value="TreeGrafter"/>
</dbReference>
<evidence type="ECO:0000256" key="4">
    <source>
        <dbReference type="ARBA" id="ARBA00022519"/>
    </source>
</evidence>
<protein>
    <recommendedName>
        <fullName evidence="9">Prepilin leader peptidase/N-methyltransferase</fullName>
        <ecNumber evidence="9">2.1.1.-</ecNumber>
        <ecNumber evidence="9">3.4.23.43</ecNumber>
    </recommendedName>
</protein>
<reference evidence="13 14" key="1">
    <citation type="submission" date="2017-09" db="EMBL/GenBank/DDBJ databases">
        <title>Mdr eskape-Ghana.</title>
        <authorList>
            <person name="Agyepong N."/>
            <person name="Janice J."/>
            <person name="Samuelsen O."/>
            <person name="Owusu-Ofori A."/>
            <person name="Sundsfjord A."/>
            <person name="Essack S."/>
            <person name="Pedersen T."/>
        </authorList>
    </citation>
    <scope>NUCLEOTIDE SEQUENCE [LARGE SCALE GENOMIC DNA]</scope>
    <source>
        <strain evidence="13 14">46</strain>
    </source>
</reference>
<organism evidence="13 14">
    <name type="scientific">Klebsiella quasipneumoniae</name>
    <dbReference type="NCBI Taxonomy" id="1463165"/>
    <lineage>
        <taxon>Bacteria</taxon>
        <taxon>Pseudomonadati</taxon>
        <taxon>Pseudomonadota</taxon>
        <taxon>Gammaproteobacteria</taxon>
        <taxon>Enterobacterales</taxon>
        <taxon>Enterobacteriaceae</taxon>
        <taxon>Klebsiella/Raoultella group</taxon>
        <taxon>Klebsiella</taxon>
        <taxon>Klebsiella pneumoniae complex</taxon>
    </lineage>
</organism>
<dbReference type="Pfam" id="PF01478">
    <property type="entry name" value="Peptidase_A24"/>
    <property type="match status" value="1"/>
</dbReference>
<dbReference type="Gene3D" id="1.20.120.1220">
    <property type="match status" value="1"/>
</dbReference>
<evidence type="ECO:0000313" key="14">
    <source>
        <dbReference type="Proteomes" id="UP000217648"/>
    </source>
</evidence>
<feature type="domain" description="Prepilin peptidase A24 N-terminal" evidence="12">
    <location>
        <begin position="21"/>
        <end position="109"/>
    </location>
</feature>
<dbReference type="EC" id="2.1.1.-" evidence="9"/>
<dbReference type="EC" id="3.4.23.43" evidence="9"/>
<evidence type="ECO:0000256" key="5">
    <source>
        <dbReference type="ARBA" id="ARBA00022692"/>
    </source>
</evidence>
<dbReference type="PRINTS" id="PR00864">
    <property type="entry name" value="PREPILNPTASE"/>
</dbReference>
<dbReference type="AlphaFoldDB" id="A0A2A5MMK6"/>
<dbReference type="InterPro" id="IPR010627">
    <property type="entry name" value="Prepilin_pept_A24_N"/>
</dbReference>
<feature type="transmembrane region" description="Helical" evidence="10">
    <location>
        <begin position="13"/>
        <end position="33"/>
    </location>
</feature>
<evidence type="ECO:0000313" key="13">
    <source>
        <dbReference type="EMBL" id="PCM62035.1"/>
    </source>
</evidence>
<evidence type="ECO:0000256" key="2">
    <source>
        <dbReference type="ARBA" id="ARBA00005801"/>
    </source>
</evidence>
<keyword evidence="3" id="KW-1003">Cell membrane</keyword>
<feature type="transmembrane region" description="Helical" evidence="10">
    <location>
        <begin position="92"/>
        <end position="111"/>
    </location>
</feature>
<dbReference type="Pfam" id="PF06750">
    <property type="entry name" value="A24_N_bact"/>
    <property type="match status" value="1"/>
</dbReference>
<comment type="caution">
    <text evidence="13">The sequence shown here is derived from an EMBL/GenBank/DDBJ whole genome shotgun (WGS) entry which is preliminary data.</text>
</comment>
<sequence length="266" mass="29291">MTTLAALSLHFPLIWYGFLLLFGLALGSFYNVVIYRLPRMLAQTADDEPLTLSTPGSSCPQCRQPIAWRDNIPLVSFLWLGRRARCCQARISWSYPLTELTTGLLFILAGALLAPGLALAGGLVLLSFLLILARIDARTQLLPDRLTLPLLWAGLLFNLNEVYIALPDAVAGAMAGYLALWSVYWLFRLLTGKEALGYGDFKLLAALGAWCGWQALPQVLLVASASGLTWTLLQRLWTRQSLQQPLAFGPWLALAGGGVFLWQQMV</sequence>
<comment type="subcellular location">
    <subcellularLocation>
        <location evidence="1">Cell inner membrane</location>
        <topology evidence="1">Multi-pass membrane protein</topology>
    </subcellularLocation>
    <subcellularLocation>
        <location evidence="9">Cell membrane</location>
        <topology evidence="9">Multi-pass membrane protein</topology>
    </subcellularLocation>
</comment>
<keyword evidence="5 9" id="KW-0812">Transmembrane</keyword>
<dbReference type="GO" id="GO:0008168">
    <property type="term" value="F:methyltransferase activity"/>
    <property type="evidence" value="ECO:0007669"/>
    <property type="project" value="UniProtKB-KW"/>
</dbReference>
<feature type="transmembrane region" description="Helical" evidence="10">
    <location>
        <begin position="245"/>
        <end position="262"/>
    </location>
</feature>
<keyword evidence="6 10" id="KW-1133">Transmembrane helix</keyword>
<evidence type="ECO:0000256" key="1">
    <source>
        <dbReference type="ARBA" id="ARBA00004429"/>
    </source>
</evidence>
<feature type="transmembrane region" description="Helical" evidence="10">
    <location>
        <begin position="203"/>
        <end position="225"/>
    </location>
</feature>
<evidence type="ECO:0000256" key="8">
    <source>
        <dbReference type="RuleBase" id="RU003793"/>
    </source>
</evidence>
<dbReference type="STRING" id="1463164.KQS06HV_40124"/>
<evidence type="ECO:0000259" key="11">
    <source>
        <dbReference type="Pfam" id="PF01478"/>
    </source>
</evidence>
<evidence type="ECO:0000256" key="6">
    <source>
        <dbReference type="ARBA" id="ARBA00022989"/>
    </source>
</evidence>
<dbReference type="EMBL" id="NXHG01000003">
    <property type="protein sequence ID" value="PCM62035.1"/>
    <property type="molecule type" value="Genomic_DNA"/>
</dbReference>
<dbReference type="PANTHER" id="PTHR30487">
    <property type="entry name" value="TYPE 4 PREPILIN-LIKE PROTEINS LEADER PEPTIDE-PROCESSING ENZYME"/>
    <property type="match status" value="1"/>
</dbReference>
<feature type="domain" description="Prepilin type IV endopeptidase peptidase" evidence="11">
    <location>
        <begin position="123"/>
        <end position="231"/>
    </location>
</feature>
<dbReference type="PANTHER" id="PTHR30487:SF0">
    <property type="entry name" value="PREPILIN LEADER PEPTIDASE_N-METHYLTRANSFERASE-RELATED"/>
    <property type="match status" value="1"/>
</dbReference>
<dbReference type="InterPro" id="IPR014032">
    <property type="entry name" value="Peptidase_A24A_bac"/>
</dbReference>
<feature type="transmembrane region" description="Helical" evidence="10">
    <location>
        <begin position="117"/>
        <end position="135"/>
    </location>
</feature>
<dbReference type="InterPro" id="IPR050882">
    <property type="entry name" value="Prepilin_peptidase/N-MTase"/>
</dbReference>
<dbReference type="GO" id="GO:0032259">
    <property type="term" value="P:methylation"/>
    <property type="evidence" value="ECO:0007669"/>
    <property type="project" value="UniProtKB-KW"/>
</dbReference>
<keyword evidence="4" id="KW-0997">Cell inner membrane</keyword>
<evidence type="ECO:0000256" key="10">
    <source>
        <dbReference type="SAM" id="Phobius"/>
    </source>
</evidence>
<keyword evidence="9" id="KW-0808">Transferase</keyword>
<comment type="similarity">
    <text evidence="2 8">Belongs to the peptidase A24 family.</text>
</comment>
<gene>
    <name evidence="13" type="ORF">CP911_07510</name>
</gene>
<dbReference type="GO" id="GO:0005886">
    <property type="term" value="C:plasma membrane"/>
    <property type="evidence" value="ECO:0007669"/>
    <property type="project" value="UniProtKB-SubCell"/>
</dbReference>
<evidence type="ECO:0000256" key="9">
    <source>
        <dbReference type="RuleBase" id="RU003794"/>
    </source>
</evidence>
<name>A0A2A5MMK6_9ENTR</name>
<dbReference type="InterPro" id="IPR000045">
    <property type="entry name" value="Prepilin_IV_endopep_pep"/>
</dbReference>
<evidence type="ECO:0000256" key="7">
    <source>
        <dbReference type="ARBA" id="ARBA00023136"/>
    </source>
</evidence>
<keyword evidence="9" id="KW-0511">Multifunctional enzyme</keyword>
<accession>A0A2A5MMK6</accession>